<accession>A0A9P7SQP9</accession>
<feature type="transmembrane region" description="Helical" evidence="2">
    <location>
        <begin position="577"/>
        <end position="598"/>
    </location>
</feature>
<dbReference type="OrthoDB" id="2373987at2759"/>
<feature type="compositionally biased region" description="Basic and acidic residues" evidence="1">
    <location>
        <begin position="77"/>
        <end position="99"/>
    </location>
</feature>
<feature type="region of interest" description="Disordered" evidence="1">
    <location>
        <begin position="810"/>
        <end position="1004"/>
    </location>
</feature>
<feature type="compositionally biased region" description="Acidic residues" evidence="1">
    <location>
        <begin position="59"/>
        <end position="74"/>
    </location>
</feature>
<feature type="domain" description="Calcium channel YVC1-like C-terminal transmembrane" evidence="4">
    <location>
        <begin position="392"/>
        <end position="695"/>
    </location>
</feature>
<feature type="compositionally biased region" description="Polar residues" evidence="1">
    <location>
        <begin position="889"/>
        <end position="910"/>
    </location>
</feature>
<keyword evidence="2" id="KW-0472">Membrane</keyword>
<feature type="transmembrane region" description="Helical" evidence="2">
    <location>
        <begin position="662"/>
        <end position="678"/>
    </location>
</feature>
<gene>
    <name evidence="5" type="ORF">E4U56_006461</name>
</gene>
<dbReference type="PANTHER" id="PTHR35859">
    <property type="entry name" value="NONSELECTIVE CATION CHANNEL PROTEIN"/>
    <property type="match status" value="1"/>
</dbReference>
<feature type="domain" description="YVC1 N-terminal linker helical" evidence="3">
    <location>
        <begin position="143"/>
        <end position="312"/>
    </location>
</feature>
<feature type="transmembrane region" description="Helical" evidence="2">
    <location>
        <begin position="439"/>
        <end position="461"/>
    </location>
</feature>
<feature type="compositionally biased region" description="Basic and acidic residues" evidence="1">
    <location>
        <begin position="1188"/>
        <end position="1198"/>
    </location>
</feature>
<evidence type="ECO:0000313" key="5">
    <source>
        <dbReference type="EMBL" id="KAG5971950.1"/>
    </source>
</evidence>
<evidence type="ECO:0000259" key="4">
    <source>
        <dbReference type="Pfam" id="PF23317"/>
    </source>
</evidence>
<feature type="compositionally biased region" description="Acidic residues" evidence="1">
    <location>
        <begin position="853"/>
        <end position="870"/>
    </location>
</feature>
<feature type="region of interest" description="Disordered" evidence="1">
    <location>
        <begin position="1113"/>
        <end position="1226"/>
    </location>
</feature>
<evidence type="ECO:0000313" key="6">
    <source>
        <dbReference type="Proteomes" id="UP000784919"/>
    </source>
</evidence>
<evidence type="ECO:0008006" key="7">
    <source>
        <dbReference type="Google" id="ProtNLM"/>
    </source>
</evidence>
<feature type="region of interest" description="Disordered" evidence="1">
    <location>
        <begin position="1"/>
        <end position="105"/>
    </location>
</feature>
<feature type="compositionally biased region" description="Polar residues" evidence="1">
    <location>
        <begin position="35"/>
        <end position="45"/>
    </location>
</feature>
<feature type="transmembrane region" description="Helical" evidence="2">
    <location>
        <begin position="409"/>
        <end position="427"/>
    </location>
</feature>
<comment type="caution">
    <text evidence="5">The sequence shown here is derived from an EMBL/GenBank/DDBJ whole genome shotgun (WGS) entry which is preliminary data.</text>
</comment>
<feature type="transmembrane region" description="Helical" evidence="2">
    <location>
        <begin position="630"/>
        <end position="650"/>
    </location>
</feature>
<name>A0A9P7SQP9_9HYPO</name>
<evidence type="ECO:0000256" key="1">
    <source>
        <dbReference type="SAM" id="MobiDB-lite"/>
    </source>
</evidence>
<feature type="compositionally biased region" description="Polar residues" evidence="1">
    <location>
        <begin position="1117"/>
        <end position="1127"/>
    </location>
</feature>
<dbReference type="AlphaFoldDB" id="A0A9P7SQP9"/>
<feature type="transmembrane region" description="Helical" evidence="2">
    <location>
        <begin position="511"/>
        <end position="537"/>
    </location>
</feature>
<dbReference type="Pfam" id="PF23317">
    <property type="entry name" value="YVC1_C"/>
    <property type="match status" value="1"/>
</dbReference>
<dbReference type="EMBL" id="SRPS01000052">
    <property type="protein sequence ID" value="KAG5971950.1"/>
    <property type="molecule type" value="Genomic_DNA"/>
</dbReference>
<reference evidence="5" key="1">
    <citation type="journal article" date="2020" name="bioRxiv">
        <title>Whole genome comparisons of ergot fungi reveals the divergence and evolution of species within the genus Claviceps are the result of varying mechanisms driving genome evolution and host range expansion.</title>
        <authorList>
            <person name="Wyka S.A."/>
            <person name="Mondo S.J."/>
            <person name="Liu M."/>
            <person name="Dettman J."/>
            <person name="Nalam V."/>
            <person name="Broders K.D."/>
        </authorList>
    </citation>
    <scope>NUCLEOTIDE SEQUENCE</scope>
    <source>
        <strain evidence="5">CCC 1102</strain>
    </source>
</reference>
<feature type="compositionally biased region" description="Basic and acidic residues" evidence="1">
    <location>
        <begin position="1144"/>
        <end position="1160"/>
    </location>
</feature>
<feature type="compositionally biased region" description="Polar residues" evidence="1">
    <location>
        <begin position="927"/>
        <end position="954"/>
    </location>
</feature>
<feature type="compositionally biased region" description="Polar residues" evidence="1">
    <location>
        <begin position="970"/>
        <end position="981"/>
    </location>
</feature>
<dbReference type="Pfam" id="PF23190">
    <property type="entry name" value="LHD_TRPY1"/>
    <property type="match status" value="1"/>
</dbReference>
<keyword evidence="2" id="KW-0812">Transmembrane</keyword>
<dbReference type="InterPro" id="IPR056336">
    <property type="entry name" value="YVC1_C"/>
</dbReference>
<feature type="transmembrane region" description="Helical" evidence="2">
    <location>
        <begin position="481"/>
        <end position="499"/>
    </location>
</feature>
<protein>
    <recommendedName>
        <fullName evidence="7">Ion transport domain-containing protein</fullName>
    </recommendedName>
</protein>
<feature type="region of interest" description="Disordered" evidence="1">
    <location>
        <begin position="320"/>
        <end position="359"/>
    </location>
</feature>
<feature type="transmembrane region" description="Helical" evidence="2">
    <location>
        <begin position="384"/>
        <end position="403"/>
    </location>
</feature>
<feature type="compositionally biased region" description="Basic residues" evidence="1">
    <location>
        <begin position="1161"/>
        <end position="1172"/>
    </location>
</feature>
<proteinExistence type="predicted"/>
<organism evidence="5 6">
    <name type="scientific">Claviceps arundinis</name>
    <dbReference type="NCBI Taxonomy" id="1623583"/>
    <lineage>
        <taxon>Eukaryota</taxon>
        <taxon>Fungi</taxon>
        <taxon>Dikarya</taxon>
        <taxon>Ascomycota</taxon>
        <taxon>Pezizomycotina</taxon>
        <taxon>Sordariomycetes</taxon>
        <taxon>Hypocreomycetidae</taxon>
        <taxon>Hypocreales</taxon>
        <taxon>Clavicipitaceae</taxon>
        <taxon>Claviceps</taxon>
    </lineage>
</organism>
<dbReference type="Proteomes" id="UP000784919">
    <property type="component" value="Unassembled WGS sequence"/>
</dbReference>
<evidence type="ECO:0000259" key="3">
    <source>
        <dbReference type="Pfam" id="PF23190"/>
    </source>
</evidence>
<evidence type="ECO:0000256" key="2">
    <source>
        <dbReference type="SAM" id="Phobius"/>
    </source>
</evidence>
<dbReference type="InterPro" id="IPR052971">
    <property type="entry name" value="TRP_calcium_channel"/>
</dbReference>
<dbReference type="PANTHER" id="PTHR35859:SF4">
    <property type="entry name" value="MEMBRANE CHANNEL PROTEIN, PUTATIVE (AFU_ORTHOLOGUE AFUA_6G11300)-RELATED"/>
    <property type="match status" value="1"/>
</dbReference>
<sequence>MTARGEASYGTMFSSLLRRPRRGPRRLDIHDFAASSPSPLSQQRHIQYADRTHATADFTEADDDDEDTIEEDLAQFDGHDDQAKDRARERERERGRDQDRDQDEDLADQIEDDEADEDNRHRGLPVLPLFSATHLDSLPIYSITHSIRIIVTARTETSLSWDQLRSPQVSQFLVKPMLQQIRTQHFSRATIYALMANCLQFGKEGQRYAANAGISNTRAKVCELLALKMLKEYSTRELIDALAYDFYPLQGLPGAQPPVAQSRSSVKAKQAVVASRTSTLEVAIRASAKHFLAHPVVVQQLEAIWNGAITFYSSADSLHREPPPTLAQSLNGHPTKPDSRAPLLGSLPPKPGQYQGPPGRRTVMLYDPRQASMFKLSRLRVPRYRSFLSTLSLAVLIGLFLAVLSQRSVHITGLELVFWFWSAGFMLDELVGFNEQGFALYIMSFWNIFDLGILVLLIAYYCMRAYGVFLLDPHQWNSMAYDVLAANAILLLPRIFSVLDHYQYFSQLLIAFRLMAVDLAAVFVLMLIMCSGFFVFFTSSQEASDAGEVAYKIFQILMGFTPAAWDVWPSYNWLARILMMVFLIICHFLVVTILITVLTNSFMAIASNATEEHQFVFAINTISMVKNDALFSYVAPSNIFAWLLMPLRYCMPLKHFVWLNRTIIKVTHFPVLFIIYLYERFWLATSMFEPTDLVENHRRLRRRAISFGDIAQRAVMFSPNVRVREESIAGFHKDRALEEVFRRVPDAATLRTQRRNERRKTQTAIRNWMAQHDEGGMPSANWQTIDSRAVPDWQRRMSMGWERPSHLRHVSDVRSTASDPAEFMSPGVSFPTNHLRRRSRVEMITPEYKDQTDADGDDELLTNDEDEDEGTNAGRSQQFERHGVENEDYFTTSMKIRSTKLASSHGSQKNPAPISRPGELRGGIHSRTLSTSTILYNPENSQPQPRSSARTSPQPARATFPSLPPPASRRPNTSGRNTGSASPIHGARRGSPRRSPFLSASKPRPIQAAHSMMETGGVTQSAMASLPARDRLRAARRLSSMDLSILSDHIDMEDNASAMAGSFQTQMAMALMKDNQMRGSAGDAADRDRMGRLVLARMKNLEESFAEVVKEMRDLKNSSTAPQSRRNSSGDELRSSGKGGGSGGERDVPQKKQGKSDMAPRKSHGKRPMSRRSMKEGKMSLGGGLATKRGDAKGKAKDVSFSSGDDERGGSSGDAGSSLGKDEVPT</sequence>
<dbReference type="InterPro" id="IPR056337">
    <property type="entry name" value="LHD_YVC1"/>
</dbReference>
<keyword evidence="2" id="KW-1133">Transmembrane helix</keyword>